<dbReference type="PANTHER" id="PTHR31388">
    <property type="entry name" value="PEROXIDASE 72-RELATED"/>
    <property type="match status" value="1"/>
</dbReference>
<evidence type="ECO:0000256" key="2">
    <source>
        <dbReference type="ARBA" id="ARBA00012313"/>
    </source>
</evidence>
<evidence type="ECO:0000259" key="16">
    <source>
        <dbReference type="PROSITE" id="PS50873"/>
    </source>
</evidence>
<feature type="binding site" evidence="11">
    <location>
        <position position="257"/>
    </location>
    <ligand>
        <name>Ca(2+)</name>
        <dbReference type="ChEBI" id="CHEBI:29108"/>
        <label>2</label>
    </ligand>
</feature>
<dbReference type="GO" id="GO:0020037">
    <property type="term" value="F:heme binding"/>
    <property type="evidence" value="ECO:0007669"/>
    <property type="project" value="InterPro"/>
</dbReference>
<sequence>MGGPQHSYHSTACSFLSTTTKLCLLFSLLVRIVSSQLSSNLYATSCPNVLFTIKSGVDSAVSSEKRMGAFLLRLHFHDYFVQGCDASVLLNKTEKVAGPNYMITEIIKIFIEVEVDYGTSQSHNMKIVVEKLCLGVVSCADILAVYVRDFVVALGGPSWTVQFGRRDSTTSSSSTFEIPGAQLDLRGLINAFLKKGFTTKEMVALSGQARCRVFRTRIYTETNIESSFATSLQSNCPSTGDAINLCPLDATSPTSFDNAYFKNLVAKKGLLHSDQQLFGGASFLTDFANAMVKMGNLSPLAGSSG</sequence>
<comment type="caution">
    <text evidence="17">The sequence shown here is derived from an EMBL/GenBank/DDBJ whole genome shotgun (WGS) entry which is preliminary data.</text>
</comment>
<evidence type="ECO:0000256" key="4">
    <source>
        <dbReference type="ARBA" id="ARBA00022617"/>
    </source>
</evidence>
<feature type="domain" description="Plant heme peroxidase family profile" evidence="16">
    <location>
        <begin position="36"/>
        <end position="305"/>
    </location>
</feature>
<dbReference type="EMBL" id="CM031817">
    <property type="protein sequence ID" value="KAG6643531.1"/>
    <property type="molecule type" value="Genomic_DNA"/>
</dbReference>
<keyword evidence="6" id="KW-0560">Oxidoreductase</keyword>
<dbReference type="GO" id="GO:0046872">
    <property type="term" value="F:metal ion binding"/>
    <property type="evidence" value="ECO:0007669"/>
    <property type="project" value="UniProtKB-KW"/>
</dbReference>
<evidence type="ECO:0000256" key="15">
    <source>
        <dbReference type="SAM" id="SignalP"/>
    </source>
</evidence>
<dbReference type="InterPro" id="IPR033905">
    <property type="entry name" value="Secretory_peroxidase"/>
</dbReference>
<dbReference type="GO" id="GO:0006979">
    <property type="term" value="P:response to oxidative stress"/>
    <property type="evidence" value="ECO:0007669"/>
    <property type="project" value="InterPro"/>
</dbReference>
<feature type="binding site" evidence="11">
    <location>
        <position position="85"/>
    </location>
    <ligand>
        <name>Ca(2+)</name>
        <dbReference type="ChEBI" id="CHEBI:29108"/>
        <label>1</label>
    </ligand>
</feature>
<gene>
    <name evidence="17" type="ORF">CIPAW_09G218100</name>
    <name evidence="18" type="ORF">I3842_09G222000</name>
</gene>
<reference evidence="17" key="1">
    <citation type="submission" date="2020-12" db="EMBL/GenBank/DDBJ databases">
        <title>WGS assembly of Carya illinoinensis cv. Pawnee.</title>
        <authorList>
            <person name="Platts A."/>
            <person name="Shu S."/>
            <person name="Wright S."/>
            <person name="Barry K."/>
            <person name="Edger P."/>
            <person name="Pires J.C."/>
            <person name="Schmutz J."/>
        </authorList>
    </citation>
    <scope>NUCLEOTIDE SEQUENCE</scope>
    <source>
        <tissue evidence="17">Leaf</tissue>
    </source>
</reference>
<comment type="similarity">
    <text evidence="14">Belongs to the peroxidase family.</text>
</comment>
<feature type="binding site" evidence="10">
    <location>
        <position position="179"/>
    </location>
    <ligand>
        <name>substrate</name>
    </ligand>
</feature>
<dbReference type="Proteomes" id="UP000811609">
    <property type="component" value="Chromosome 9"/>
</dbReference>
<reference evidence="18" key="2">
    <citation type="submission" date="2021-01" db="EMBL/GenBank/DDBJ databases">
        <authorList>
            <person name="Lovell J.T."/>
            <person name="Bentley N."/>
            <person name="Bhattarai G."/>
            <person name="Jenkins J.W."/>
            <person name="Sreedasyam A."/>
            <person name="Alarcon Y."/>
            <person name="Bock C."/>
            <person name="Boston L."/>
            <person name="Carlson J."/>
            <person name="Cervantes K."/>
            <person name="Clermont K."/>
            <person name="Krom N."/>
            <person name="Kubenka K."/>
            <person name="Mamidi S."/>
            <person name="Mattison C."/>
            <person name="Monteros M."/>
            <person name="Pisani C."/>
            <person name="Plott C."/>
            <person name="Rajasekar S."/>
            <person name="Rhein H.S."/>
            <person name="Rohla C."/>
            <person name="Song M."/>
            <person name="Hilaire R.S."/>
            <person name="Shu S."/>
            <person name="Wells L."/>
            <person name="Wang X."/>
            <person name="Webber J."/>
            <person name="Heerema R.J."/>
            <person name="Klein P."/>
            <person name="Conner P."/>
            <person name="Grauke L."/>
            <person name="Grimwood J."/>
            <person name="Schmutz J."/>
            <person name="Randall J.J."/>
        </authorList>
    </citation>
    <scope>NUCLEOTIDE SEQUENCE</scope>
    <source>
        <tissue evidence="18">Leaf</tissue>
    </source>
</reference>
<evidence type="ECO:0000313" key="17">
    <source>
        <dbReference type="EMBL" id="KAG6643531.1"/>
    </source>
</evidence>
<feature type="chain" id="PRO_5035936252" description="peroxidase" evidence="15">
    <location>
        <begin position="36"/>
        <end position="305"/>
    </location>
</feature>
<evidence type="ECO:0000256" key="6">
    <source>
        <dbReference type="ARBA" id="ARBA00023002"/>
    </source>
</evidence>
<keyword evidence="11" id="KW-0106">Calcium</keyword>
<evidence type="ECO:0000256" key="12">
    <source>
        <dbReference type="PIRSR" id="PIRSR600823-4"/>
    </source>
</evidence>
<comment type="cofactor">
    <cofactor evidence="11">
        <name>Ca(2+)</name>
        <dbReference type="ChEBI" id="CHEBI:29108"/>
    </cofactor>
    <text evidence="11">Binds 2 calcium ions per subunit.</text>
</comment>
<dbReference type="PROSITE" id="PS50873">
    <property type="entry name" value="PEROXIDASE_4"/>
    <property type="match status" value="1"/>
</dbReference>
<feature type="binding site" evidence="11">
    <location>
        <position position="87"/>
    </location>
    <ligand>
        <name>Ca(2+)</name>
        <dbReference type="ChEBI" id="CHEBI:29108"/>
        <label>1</label>
    </ligand>
</feature>
<dbReference type="EC" id="1.11.1.7" evidence="2"/>
<feature type="signal peptide" evidence="15">
    <location>
        <begin position="1"/>
        <end position="35"/>
    </location>
</feature>
<evidence type="ECO:0000313" key="19">
    <source>
        <dbReference type="Proteomes" id="UP000811609"/>
    </source>
</evidence>
<keyword evidence="3" id="KW-0575">Peroxidase</keyword>
<protein>
    <recommendedName>
        <fullName evidence="2">peroxidase</fullName>
        <ecNumber evidence="2">1.11.1.7</ecNumber>
    </recommendedName>
</protein>
<evidence type="ECO:0000256" key="5">
    <source>
        <dbReference type="ARBA" id="ARBA00022723"/>
    </source>
</evidence>
<dbReference type="InterPro" id="IPR000823">
    <property type="entry name" value="Peroxidase_pln"/>
</dbReference>
<dbReference type="Pfam" id="PF00141">
    <property type="entry name" value="peroxidase"/>
    <property type="match status" value="1"/>
</dbReference>
<keyword evidence="8 13" id="KW-1015">Disulfide bond</keyword>
<evidence type="ECO:0000256" key="7">
    <source>
        <dbReference type="ARBA" id="ARBA00023004"/>
    </source>
</evidence>
<keyword evidence="5 11" id="KW-0479">Metal-binding</keyword>
<feature type="disulfide bond" evidence="13">
    <location>
        <begin position="46"/>
        <end position="133"/>
    </location>
</feature>
<dbReference type="EMBL" id="CM031833">
    <property type="protein sequence ID" value="KAG6697860.1"/>
    <property type="molecule type" value="Genomic_DNA"/>
</dbReference>
<evidence type="ECO:0000256" key="14">
    <source>
        <dbReference type="RuleBase" id="RU004241"/>
    </source>
</evidence>
<keyword evidence="19" id="KW-1185">Reference proteome</keyword>
<proteinExistence type="inferred from homology"/>
<evidence type="ECO:0000256" key="1">
    <source>
        <dbReference type="ARBA" id="ARBA00001970"/>
    </source>
</evidence>
<keyword evidence="15" id="KW-0732">Signal</keyword>
<keyword evidence="7" id="KW-0408">Iron</keyword>
<name>A0A8T1PPT7_CARIL</name>
<dbReference type="InterPro" id="IPR002016">
    <property type="entry name" value="Haem_peroxidase"/>
</dbReference>
<dbReference type="PANTHER" id="PTHR31388:SF247">
    <property type="entry name" value="PEROXIDASE"/>
    <property type="match status" value="1"/>
</dbReference>
<dbReference type="GO" id="GO:0042744">
    <property type="term" value="P:hydrogen peroxide catabolic process"/>
    <property type="evidence" value="ECO:0007669"/>
    <property type="project" value="InterPro"/>
</dbReference>
<organism evidence="17 19">
    <name type="scientific">Carya illinoinensis</name>
    <name type="common">Pecan</name>
    <dbReference type="NCBI Taxonomy" id="32201"/>
    <lineage>
        <taxon>Eukaryota</taxon>
        <taxon>Viridiplantae</taxon>
        <taxon>Streptophyta</taxon>
        <taxon>Embryophyta</taxon>
        <taxon>Tracheophyta</taxon>
        <taxon>Spermatophyta</taxon>
        <taxon>Magnoliopsida</taxon>
        <taxon>eudicotyledons</taxon>
        <taxon>Gunneridae</taxon>
        <taxon>Pentapetalae</taxon>
        <taxon>rosids</taxon>
        <taxon>fabids</taxon>
        <taxon>Fagales</taxon>
        <taxon>Juglandaceae</taxon>
        <taxon>Carya</taxon>
    </lineage>
</organism>
<keyword evidence="4" id="KW-0349">Heme</keyword>
<dbReference type="AlphaFoldDB" id="A0A8T1PPT7"/>
<feature type="disulfide bond" evidence="13">
    <location>
        <begin position="211"/>
        <end position="236"/>
    </location>
</feature>
<feature type="active site" description="Proton acceptor" evidence="9">
    <location>
        <position position="77"/>
    </location>
</feature>
<evidence type="ECO:0000256" key="11">
    <source>
        <dbReference type="PIRSR" id="PIRSR600823-3"/>
    </source>
</evidence>
<feature type="binding site" evidence="11">
    <location>
        <position position="249"/>
    </location>
    <ligand>
        <name>Ca(2+)</name>
        <dbReference type="ChEBI" id="CHEBI:29108"/>
        <label>2</label>
    </ligand>
</feature>
<dbReference type="GO" id="GO:0140825">
    <property type="term" value="F:lactoperoxidase activity"/>
    <property type="evidence" value="ECO:0007669"/>
    <property type="project" value="UniProtKB-EC"/>
</dbReference>
<evidence type="ECO:0000256" key="8">
    <source>
        <dbReference type="ARBA" id="ARBA00023157"/>
    </source>
</evidence>
<evidence type="ECO:0000256" key="13">
    <source>
        <dbReference type="PIRSR" id="PIRSR600823-5"/>
    </source>
</evidence>
<feature type="binding site" evidence="11">
    <location>
        <position position="81"/>
    </location>
    <ligand>
        <name>Ca(2+)</name>
        <dbReference type="ChEBI" id="CHEBI:29108"/>
        <label>1</label>
    </ligand>
</feature>
<evidence type="ECO:0000256" key="9">
    <source>
        <dbReference type="PIRSR" id="PIRSR600823-1"/>
    </source>
</evidence>
<feature type="binding site" evidence="11">
    <location>
        <position position="83"/>
    </location>
    <ligand>
        <name>Ca(2+)</name>
        <dbReference type="ChEBI" id="CHEBI:29108"/>
        <label>1</label>
    </ligand>
</feature>
<evidence type="ECO:0000256" key="10">
    <source>
        <dbReference type="PIRSR" id="PIRSR600823-2"/>
    </source>
</evidence>
<comment type="cofactor">
    <cofactor evidence="1">
        <name>heme b</name>
        <dbReference type="ChEBI" id="CHEBI:60344"/>
    </cofactor>
</comment>
<evidence type="ECO:0000256" key="3">
    <source>
        <dbReference type="ARBA" id="ARBA00022559"/>
    </source>
</evidence>
<feature type="binding site" evidence="11">
    <location>
        <position position="78"/>
    </location>
    <ligand>
        <name>Ca(2+)</name>
        <dbReference type="ChEBI" id="CHEBI:29108"/>
        <label>1</label>
    </ligand>
</feature>
<accession>A0A8T1PPT7</accession>
<dbReference type="CDD" id="cd00693">
    <property type="entry name" value="secretory_peroxidase"/>
    <property type="match status" value="1"/>
</dbReference>
<evidence type="ECO:0000313" key="18">
    <source>
        <dbReference type="EMBL" id="KAG6697860.1"/>
    </source>
</evidence>
<feature type="site" description="Transition state stabilizer" evidence="12">
    <location>
        <position position="73"/>
    </location>
</feature>
<dbReference type="Proteomes" id="UP000811246">
    <property type="component" value="Chromosome 9"/>
</dbReference>